<feature type="coiled-coil region" evidence="4">
    <location>
        <begin position="116"/>
        <end position="148"/>
    </location>
</feature>
<comment type="similarity">
    <text evidence="2">Belongs to the membrane fusion protein (MFP) (TC 8.A.1) family.</text>
</comment>
<dbReference type="Pfam" id="PF25954">
    <property type="entry name" value="Beta-barrel_RND_2"/>
    <property type="match status" value="1"/>
</dbReference>
<evidence type="ECO:0000313" key="11">
    <source>
        <dbReference type="Proteomes" id="UP000288178"/>
    </source>
</evidence>
<proteinExistence type="inferred from homology"/>
<dbReference type="RefSeq" id="WP_128199230.1">
    <property type="nucleotide sequence ID" value="NZ_SACT01000005.1"/>
</dbReference>
<dbReference type="InterPro" id="IPR058624">
    <property type="entry name" value="MdtA-like_HH"/>
</dbReference>
<dbReference type="Gene3D" id="1.10.287.470">
    <property type="entry name" value="Helix hairpin bin"/>
    <property type="match status" value="1"/>
</dbReference>
<dbReference type="Pfam" id="PF25917">
    <property type="entry name" value="BSH_RND"/>
    <property type="match status" value="1"/>
</dbReference>
<evidence type="ECO:0000256" key="5">
    <source>
        <dbReference type="SAM" id="MobiDB-lite"/>
    </source>
</evidence>
<dbReference type="Gene3D" id="2.40.30.170">
    <property type="match status" value="1"/>
</dbReference>
<dbReference type="FunFam" id="2.40.30.170:FF:000010">
    <property type="entry name" value="Efflux RND transporter periplasmic adaptor subunit"/>
    <property type="match status" value="1"/>
</dbReference>
<dbReference type="InterPro" id="IPR058625">
    <property type="entry name" value="MdtA-like_BSH"/>
</dbReference>
<sequence length="411" mass="42534">MNKSLKTGIAVIALAGAGVLAWWVQRPAPLAGGDARNVAAGGPPAAKAPGGGVPGGRGGPAGVEVGRVEALRIVDAAEAVGSLQSRQAVTLRPEVSGRVAALGFTDGARVRRGQLLVQLDDTLQRAQLQQAQAQAAIARTQLARNRELVAQGFVSQSAVDQSEAGLEVAMAQVALAQAQLARLRVLAPFDGQAGIRQVNVGDYVKDGADIVTLVDASQVWVDYRLPERYAARVRPGQTVDVALDALPDRRFAGRVEAVEARVEADGRALLVRARLDNRDGLLTPGMFARTRTEFGVREQALVVPEEALVPEGGKQYILRVVDTDQGPMAERLEAQLGMRVPGKVEVLQGLAAGDRVVTAGQARLMRGKGDRQPVRIIELGAAPAKAGGGGAGGAGGAPAPARAGSAARPAP</sequence>
<dbReference type="InterPro" id="IPR006143">
    <property type="entry name" value="RND_pump_MFP"/>
</dbReference>
<dbReference type="Gene3D" id="2.40.420.20">
    <property type="match status" value="1"/>
</dbReference>
<feature type="domain" description="Multidrug resistance protein MdtA-like alpha-helical hairpin" evidence="6">
    <location>
        <begin position="125"/>
        <end position="181"/>
    </location>
</feature>
<evidence type="ECO:0000256" key="3">
    <source>
        <dbReference type="ARBA" id="ARBA00022448"/>
    </source>
</evidence>
<dbReference type="InterPro" id="IPR058627">
    <property type="entry name" value="MdtA-like_C"/>
</dbReference>
<keyword evidence="3" id="KW-0813">Transport</keyword>
<name>A0A3S2TLN2_9BURK</name>
<keyword evidence="11" id="KW-1185">Reference proteome</keyword>
<feature type="domain" description="CusB-like beta-barrel" evidence="8">
    <location>
        <begin position="218"/>
        <end position="291"/>
    </location>
</feature>
<evidence type="ECO:0000313" key="10">
    <source>
        <dbReference type="EMBL" id="RVT50403.1"/>
    </source>
</evidence>
<comment type="caution">
    <text evidence="10">The sequence shown here is derived from an EMBL/GenBank/DDBJ whole genome shotgun (WGS) entry which is preliminary data.</text>
</comment>
<evidence type="ECO:0000256" key="2">
    <source>
        <dbReference type="ARBA" id="ARBA00009477"/>
    </source>
</evidence>
<evidence type="ECO:0000259" key="8">
    <source>
        <dbReference type="Pfam" id="PF25954"/>
    </source>
</evidence>
<feature type="domain" description="Multidrug resistance protein MdtA-like barrel-sandwich hybrid" evidence="7">
    <location>
        <begin position="88"/>
        <end position="210"/>
    </location>
</feature>
<feature type="compositionally biased region" description="Gly residues" evidence="5">
    <location>
        <begin position="386"/>
        <end position="396"/>
    </location>
</feature>
<reference evidence="10 11" key="1">
    <citation type="submission" date="2019-01" db="EMBL/GenBank/DDBJ databases">
        <authorList>
            <person name="Chen W.-M."/>
        </authorList>
    </citation>
    <scope>NUCLEOTIDE SEQUENCE [LARGE SCALE GENOMIC DNA]</scope>
    <source>
        <strain evidence="10 11">ICH-3</strain>
    </source>
</reference>
<accession>A0A3S2TLN2</accession>
<feature type="region of interest" description="Disordered" evidence="5">
    <location>
        <begin position="384"/>
        <end position="411"/>
    </location>
</feature>
<evidence type="ECO:0000256" key="4">
    <source>
        <dbReference type="SAM" id="Coils"/>
    </source>
</evidence>
<evidence type="ECO:0000259" key="9">
    <source>
        <dbReference type="Pfam" id="PF25967"/>
    </source>
</evidence>
<dbReference type="GO" id="GO:0015562">
    <property type="term" value="F:efflux transmembrane transporter activity"/>
    <property type="evidence" value="ECO:0007669"/>
    <property type="project" value="TreeGrafter"/>
</dbReference>
<feature type="compositionally biased region" description="Low complexity" evidence="5">
    <location>
        <begin position="397"/>
        <end position="411"/>
    </location>
</feature>
<dbReference type="Pfam" id="PF25967">
    <property type="entry name" value="RND-MFP_C"/>
    <property type="match status" value="1"/>
</dbReference>
<dbReference type="InterPro" id="IPR058792">
    <property type="entry name" value="Beta-barrel_RND_2"/>
</dbReference>
<organism evidence="10 11">
    <name type="scientific">Rubrivivax albus</name>
    <dbReference type="NCBI Taxonomy" id="2499835"/>
    <lineage>
        <taxon>Bacteria</taxon>
        <taxon>Pseudomonadati</taxon>
        <taxon>Pseudomonadota</taxon>
        <taxon>Betaproteobacteria</taxon>
        <taxon>Burkholderiales</taxon>
        <taxon>Sphaerotilaceae</taxon>
        <taxon>Rubrivivax</taxon>
    </lineage>
</organism>
<dbReference type="AlphaFoldDB" id="A0A3S2TLN2"/>
<evidence type="ECO:0000259" key="7">
    <source>
        <dbReference type="Pfam" id="PF25917"/>
    </source>
</evidence>
<dbReference type="EMBL" id="SACT01000005">
    <property type="protein sequence ID" value="RVT50403.1"/>
    <property type="molecule type" value="Genomic_DNA"/>
</dbReference>
<dbReference type="GO" id="GO:1990281">
    <property type="term" value="C:efflux pump complex"/>
    <property type="evidence" value="ECO:0007669"/>
    <property type="project" value="TreeGrafter"/>
</dbReference>
<dbReference type="Gene3D" id="2.40.50.100">
    <property type="match status" value="1"/>
</dbReference>
<dbReference type="NCBIfam" id="TIGR01730">
    <property type="entry name" value="RND_mfp"/>
    <property type="match status" value="1"/>
</dbReference>
<comment type="subcellular location">
    <subcellularLocation>
        <location evidence="1">Cell envelope</location>
    </subcellularLocation>
</comment>
<dbReference type="SUPFAM" id="SSF111369">
    <property type="entry name" value="HlyD-like secretion proteins"/>
    <property type="match status" value="1"/>
</dbReference>
<gene>
    <name evidence="10" type="ORF">ENE75_15425</name>
</gene>
<dbReference type="OrthoDB" id="9806939at2"/>
<feature type="domain" description="Multidrug resistance protein MdtA-like C-terminal permuted SH3" evidence="9">
    <location>
        <begin position="299"/>
        <end position="360"/>
    </location>
</feature>
<protein>
    <submittedName>
        <fullName evidence="10">Efflux RND transporter periplasmic adaptor subunit</fullName>
    </submittedName>
</protein>
<evidence type="ECO:0000256" key="1">
    <source>
        <dbReference type="ARBA" id="ARBA00004196"/>
    </source>
</evidence>
<keyword evidence="4" id="KW-0175">Coiled coil</keyword>
<evidence type="ECO:0000259" key="6">
    <source>
        <dbReference type="Pfam" id="PF25876"/>
    </source>
</evidence>
<dbReference type="PANTHER" id="PTHR30469">
    <property type="entry name" value="MULTIDRUG RESISTANCE PROTEIN MDTA"/>
    <property type="match status" value="1"/>
</dbReference>
<dbReference type="Proteomes" id="UP000288178">
    <property type="component" value="Unassembled WGS sequence"/>
</dbReference>
<dbReference type="Pfam" id="PF25876">
    <property type="entry name" value="HH_MFP_RND"/>
    <property type="match status" value="1"/>
</dbReference>